<accession>A0A8H6QN50</accession>
<feature type="region of interest" description="Disordered" evidence="1">
    <location>
        <begin position="1"/>
        <end position="37"/>
    </location>
</feature>
<reference evidence="3" key="1">
    <citation type="submission" date="2020-06" db="EMBL/GenBank/DDBJ databases">
        <title>Draft genome sequences of strains closely related to Aspergillus parafelis and Aspergillus hiratsukae.</title>
        <authorList>
            <person name="Dos Santos R.A.C."/>
            <person name="Rivero-Menendez O."/>
            <person name="Steenwyk J.L."/>
            <person name="Mead M.E."/>
            <person name="Goldman G.H."/>
            <person name="Alastruey-Izquierdo A."/>
            <person name="Rokas A."/>
        </authorList>
    </citation>
    <scope>NUCLEOTIDE SEQUENCE</scope>
    <source>
        <strain evidence="2">CNM-CM5623</strain>
        <strain evidence="3">CNM-CM7691</strain>
    </source>
</reference>
<dbReference type="OrthoDB" id="4366014at2759"/>
<name>A0A8H6QN50_9EURO</name>
<protein>
    <submittedName>
        <fullName evidence="3">Uncharacterized protein</fullName>
    </submittedName>
</protein>
<gene>
    <name evidence="2" type="ORF">CNMCM5623_006876</name>
    <name evidence="3" type="ORF">CNMCM7691_001223</name>
</gene>
<keyword evidence="4" id="KW-1185">Reference proteome</keyword>
<feature type="compositionally biased region" description="Low complexity" evidence="1">
    <location>
        <begin position="1"/>
        <end position="27"/>
    </location>
</feature>
<dbReference type="EMBL" id="JACBAE010001364">
    <property type="protein sequence ID" value="KAF7161259.1"/>
    <property type="molecule type" value="Genomic_DNA"/>
</dbReference>
<dbReference type="Proteomes" id="UP000641853">
    <property type="component" value="Unassembled WGS sequence"/>
</dbReference>
<organism evidence="3 4">
    <name type="scientific">Aspergillus felis</name>
    <dbReference type="NCBI Taxonomy" id="1287682"/>
    <lineage>
        <taxon>Eukaryota</taxon>
        <taxon>Fungi</taxon>
        <taxon>Dikarya</taxon>
        <taxon>Ascomycota</taxon>
        <taxon>Pezizomycotina</taxon>
        <taxon>Eurotiomycetes</taxon>
        <taxon>Eurotiomycetidae</taxon>
        <taxon>Eurotiales</taxon>
        <taxon>Aspergillaceae</taxon>
        <taxon>Aspergillus</taxon>
        <taxon>Aspergillus subgen. Fumigati</taxon>
    </lineage>
</organism>
<evidence type="ECO:0000313" key="3">
    <source>
        <dbReference type="EMBL" id="KAF7176048.1"/>
    </source>
</evidence>
<sequence>MPFRTSMSSKSSSSDAASARSASSKASTLKGVQNMHKKWLAPKHKAYTNANPSPCSVTAEHNAAVANYLALR</sequence>
<dbReference type="AlphaFoldDB" id="A0A8H6QN50"/>
<dbReference type="Proteomes" id="UP000654922">
    <property type="component" value="Unassembled WGS sequence"/>
</dbReference>
<evidence type="ECO:0000313" key="4">
    <source>
        <dbReference type="Proteomes" id="UP000641853"/>
    </source>
</evidence>
<dbReference type="EMBL" id="JACBAG010001916">
    <property type="protein sequence ID" value="KAF7176048.1"/>
    <property type="molecule type" value="Genomic_DNA"/>
</dbReference>
<comment type="caution">
    <text evidence="3">The sequence shown here is derived from an EMBL/GenBank/DDBJ whole genome shotgun (WGS) entry which is preliminary data.</text>
</comment>
<proteinExistence type="predicted"/>
<evidence type="ECO:0000256" key="1">
    <source>
        <dbReference type="SAM" id="MobiDB-lite"/>
    </source>
</evidence>
<evidence type="ECO:0000313" key="2">
    <source>
        <dbReference type="EMBL" id="KAF7161259.1"/>
    </source>
</evidence>